<evidence type="ECO:0000256" key="8">
    <source>
        <dbReference type="ARBA" id="ARBA00023034"/>
    </source>
</evidence>
<evidence type="ECO:0000256" key="7">
    <source>
        <dbReference type="ARBA" id="ARBA00022989"/>
    </source>
</evidence>
<keyword evidence="13" id="KW-1185">Reference proteome</keyword>
<keyword evidence="10" id="KW-1015">Disulfide bond</keyword>
<dbReference type="InterPro" id="IPR051757">
    <property type="entry name" value="Beta-gal_alpha2-3_sialyltrans"/>
</dbReference>
<dbReference type="PANTHER" id="PTHR46032">
    <property type="entry name" value="ALPHA-2,3-SIALYLTRANSFERASE ST3GAL I ISOFORM X1"/>
    <property type="match status" value="1"/>
</dbReference>
<comment type="similarity">
    <text evidence="2">Belongs to the glycosyltransferase 29 family.</text>
</comment>
<comment type="caution">
    <text evidence="12">The sequence shown here is derived from an EMBL/GenBank/DDBJ whole genome shotgun (WGS) entry which is preliminary data.</text>
</comment>
<evidence type="ECO:0000256" key="9">
    <source>
        <dbReference type="ARBA" id="ARBA00023136"/>
    </source>
</evidence>
<dbReference type="Gene3D" id="3.90.1480.20">
    <property type="entry name" value="Glycosyl transferase family 29"/>
    <property type="match status" value="1"/>
</dbReference>
<keyword evidence="8" id="KW-0333">Golgi apparatus</keyword>
<evidence type="ECO:0000256" key="3">
    <source>
        <dbReference type="ARBA" id="ARBA00022676"/>
    </source>
</evidence>
<gene>
    <name evidence="12" type="ORF">F7725_024748</name>
</gene>
<dbReference type="GO" id="GO:0097503">
    <property type="term" value="P:sialylation"/>
    <property type="evidence" value="ECO:0007669"/>
    <property type="project" value="TreeGrafter"/>
</dbReference>
<protein>
    <submittedName>
        <fullName evidence="12">Uncharacterized protein</fullName>
    </submittedName>
</protein>
<dbReference type="EMBL" id="JAAKFY010000026">
    <property type="protein sequence ID" value="KAF3833544.1"/>
    <property type="molecule type" value="Genomic_DNA"/>
</dbReference>
<evidence type="ECO:0000256" key="11">
    <source>
        <dbReference type="ARBA" id="ARBA00023180"/>
    </source>
</evidence>
<keyword evidence="5" id="KW-0812">Transmembrane</keyword>
<evidence type="ECO:0000256" key="4">
    <source>
        <dbReference type="ARBA" id="ARBA00022679"/>
    </source>
</evidence>
<evidence type="ECO:0000256" key="6">
    <source>
        <dbReference type="ARBA" id="ARBA00022968"/>
    </source>
</evidence>
<dbReference type="FunFam" id="3.90.1480.20:FF:000015">
    <property type="entry name" value="Lactosylceramide alpha-2,3-sialyltransferase"/>
    <property type="match status" value="1"/>
</dbReference>
<evidence type="ECO:0000256" key="2">
    <source>
        <dbReference type="ARBA" id="ARBA00006003"/>
    </source>
</evidence>
<evidence type="ECO:0000256" key="10">
    <source>
        <dbReference type="ARBA" id="ARBA00023157"/>
    </source>
</evidence>
<dbReference type="GO" id="GO:0003836">
    <property type="term" value="F:beta-galactoside (CMP) alpha-2,3-sialyltransferase activity"/>
    <property type="evidence" value="ECO:0007669"/>
    <property type="project" value="TreeGrafter"/>
</dbReference>
<keyword evidence="11" id="KW-0325">Glycoprotein</keyword>
<dbReference type="InterPro" id="IPR038578">
    <property type="entry name" value="GT29-like_sf"/>
</dbReference>
<keyword evidence="3" id="KW-0328">Glycosyltransferase</keyword>
<proteinExistence type="inferred from homology"/>
<dbReference type="OrthoDB" id="10264956at2759"/>
<dbReference type="PANTHER" id="PTHR46032:SF6">
    <property type="entry name" value="CMP-N-ACETYLNEURAMINATE-BETA-GALACTOSAMIDE-ALPHA-2,3-SIALYLTRANSFERASE 1"/>
    <property type="match status" value="1"/>
</dbReference>
<reference evidence="12 13" key="1">
    <citation type="submission" date="2020-03" db="EMBL/GenBank/DDBJ databases">
        <title>Dissostichus mawsoni Genome sequencing and assembly.</title>
        <authorList>
            <person name="Park H."/>
        </authorList>
    </citation>
    <scope>NUCLEOTIDE SEQUENCE [LARGE SCALE GENOMIC DNA]</scope>
    <source>
        <strain evidence="12">DM0001</strain>
        <tissue evidence="12">Muscle</tissue>
    </source>
</reference>
<dbReference type="InterPro" id="IPR001675">
    <property type="entry name" value="Glyco_trans_29"/>
</dbReference>
<dbReference type="AlphaFoldDB" id="A0A7J5X961"/>
<evidence type="ECO:0000313" key="13">
    <source>
        <dbReference type="Proteomes" id="UP000518266"/>
    </source>
</evidence>
<keyword evidence="7" id="KW-1133">Transmembrane helix</keyword>
<evidence type="ECO:0000256" key="5">
    <source>
        <dbReference type="ARBA" id="ARBA00022692"/>
    </source>
</evidence>
<sequence>MNVKMKSYFNPEQVMILSPAFMNYVHLNWLGRKGQYPSTGFLTLIFSIYMCDEVSVFGFGADSKGMWNHYFGEVHLSLRKKTGNHPGPVEAEKINELFKRKKINLYRGW</sequence>
<keyword evidence="6" id="KW-0735">Signal-anchor</keyword>
<name>A0A7J5X961_DISMA</name>
<dbReference type="GO" id="GO:0000139">
    <property type="term" value="C:Golgi membrane"/>
    <property type="evidence" value="ECO:0007669"/>
    <property type="project" value="UniProtKB-SubCell"/>
</dbReference>
<organism evidence="12 13">
    <name type="scientific">Dissostichus mawsoni</name>
    <name type="common">Antarctic cod</name>
    <dbReference type="NCBI Taxonomy" id="36200"/>
    <lineage>
        <taxon>Eukaryota</taxon>
        <taxon>Metazoa</taxon>
        <taxon>Chordata</taxon>
        <taxon>Craniata</taxon>
        <taxon>Vertebrata</taxon>
        <taxon>Euteleostomi</taxon>
        <taxon>Actinopterygii</taxon>
        <taxon>Neopterygii</taxon>
        <taxon>Teleostei</taxon>
        <taxon>Neoteleostei</taxon>
        <taxon>Acanthomorphata</taxon>
        <taxon>Eupercaria</taxon>
        <taxon>Perciformes</taxon>
        <taxon>Notothenioidei</taxon>
        <taxon>Nototheniidae</taxon>
        <taxon>Dissostichus</taxon>
    </lineage>
</organism>
<comment type="subcellular location">
    <subcellularLocation>
        <location evidence="1">Golgi apparatus membrane</location>
        <topology evidence="1">Single-pass type II membrane protein</topology>
    </subcellularLocation>
</comment>
<accession>A0A7J5X961</accession>
<dbReference type="Pfam" id="PF00777">
    <property type="entry name" value="Glyco_transf_29"/>
    <property type="match status" value="1"/>
</dbReference>
<keyword evidence="4" id="KW-0808">Transferase</keyword>
<dbReference type="Proteomes" id="UP000518266">
    <property type="component" value="Unassembled WGS sequence"/>
</dbReference>
<evidence type="ECO:0000256" key="1">
    <source>
        <dbReference type="ARBA" id="ARBA00004323"/>
    </source>
</evidence>
<keyword evidence="9" id="KW-0472">Membrane</keyword>
<evidence type="ECO:0000313" key="12">
    <source>
        <dbReference type="EMBL" id="KAF3833544.1"/>
    </source>
</evidence>